<dbReference type="InterPro" id="IPR006665">
    <property type="entry name" value="OmpA-like"/>
</dbReference>
<dbReference type="PRINTS" id="PR01023">
    <property type="entry name" value="NAFLGMOTY"/>
</dbReference>
<dbReference type="Pfam" id="PF00691">
    <property type="entry name" value="OmpA"/>
    <property type="match status" value="1"/>
</dbReference>
<feature type="region of interest" description="Disordered" evidence="5">
    <location>
        <begin position="1"/>
        <end position="24"/>
    </location>
</feature>
<evidence type="ECO:0000259" key="6">
    <source>
        <dbReference type="PROSITE" id="PS51123"/>
    </source>
</evidence>
<dbReference type="PANTHER" id="PTHR30329:SF20">
    <property type="entry name" value="EXPORTED PROTEIN"/>
    <property type="match status" value="1"/>
</dbReference>
<protein>
    <recommendedName>
        <fullName evidence="6">OmpA-like domain-containing protein</fullName>
    </recommendedName>
</protein>
<evidence type="ECO:0000256" key="2">
    <source>
        <dbReference type="ARBA" id="ARBA00023136"/>
    </source>
</evidence>
<organism evidence="7 8">
    <name type="scientific">Lysobacter helvus</name>
    <dbReference type="NCBI Taxonomy" id="2675059"/>
    <lineage>
        <taxon>Bacteria</taxon>
        <taxon>Pseudomonadati</taxon>
        <taxon>Pseudomonadota</taxon>
        <taxon>Gammaproteobacteria</taxon>
        <taxon>Lysobacterales</taxon>
        <taxon>Lysobacteraceae</taxon>
        <taxon>Lysobacter</taxon>
    </lineage>
</organism>
<dbReference type="PROSITE" id="PS51123">
    <property type="entry name" value="OMPA_2"/>
    <property type="match status" value="1"/>
</dbReference>
<dbReference type="Gene3D" id="1.20.1270.390">
    <property type="match status" value="1"/>
</dbReference>
<dbReference type="InterPro" id="IPR050330">
    <property type="entry name" value="Bact_OuterMem_StrucFunc"/>
</dbReference>
<sequence>MIASALAGCASLPPPTGELSAAQQAVSRAESADADQYASAELASARSALGAAQSAMARGDEDQARLLAESASTDGELALARSRAATTQADYTQRANEITELRQRLQLGAGDQPAPVAWPAPQGVPAGTDPAAALSQRLLSLDADARLQGFGAYERLRARQSIDAIATARSRDRAHAVQVASRRTETAELAARTEAARRDVDRLDRERSELLVEASRQDAERARQETERLRVEAQIQAEEAQRLRAAAETEAAARQQAEDVILDVAGDQAAKLAAAREKDAALARKEAELTAGGSLPPSKRDARGEVFTLGGDAFASGQATLTASATASLRALAAYLQAGPAPRVKIEGHTDGQGEAAANQALSARRASAVLAALAAGGVPKARMQSTGLGESSPIADDTTAAGRARNRRVEIIVSAK</sequence>
<dbReference type="InterPro" id="IPR006664">
    <property type="entry name" value="OMP_bac"/>
</dbReference>
<dbReference type="Proteomes" id="UP000680514">
    <property type="component" value="Chromosome"/>
</dbReference>
<evidence type="ECO:0000256" key="4">
    <source>
        <dbReference type="SAM" id="Coils"/>
    </source>
</evidence>
<evidence type="ECO:0000313" key="7">
    <source>
        <dbReference type="EMBL" id="BCT95017.1"/>
    </source>
</evidence>
<reference evidence="7 8" key="1">
    <citation type="submission" date="2021-03" db="EMBL/GenBank/DDBJ databases">
        <title>Complete Genome Sequences of Two Lysobacter Strains Isolated from Sea Water (Lysobacter caseinilyticus) and Soil (Lysobacter helvus) in South Korea.</title>
        <authorList>
            <person name="Watanabe Y."/>
            <person name="Arakawa K."/>
        </authorList>
    </citation>
    <scope>NUCLEOTIDE SEQUENCE [LARGE SCALE GENOMIC DNA]</scope>
    <source>
        <strain evidence="7 8">D10</strain>
    </source>
</reference>
<dbReference type="SUPFAM" id="SSF103088">
    <property type="entry name" value="OmpA-like"/>
    <property type="match status" value="1"/>
</dbReference>
<dbReference type="Gene3D" id="3.30.1330.60">
    <property type="entry name" value="OmpA-like domain"/>
    <property type="match status" value="1"/>
</dbReference>
<name>A0ABM7QC69_9GAMM</name>
<dbReference type="Pfam" id="PF14346">
    <property type="entry name" value="DUF4398"/>
    <property type="match status" value="1"/>
</dbReference>
<dbReference type="PRINTS" id="PR01021">
    <property type="entry name" value="OMPADOMAIN"/>
</dbReference>
<feature type="domain" description="OmpA-like" evidence="6">
    <location>
        <begin position="301"/>
        <end position="417"/>
    </location>
</feature>
<dbReference type="InterPro" id="IPR036737">
    <property type="entry name" value="OmpA-like_sf"/>
</dbReference>
<dbReference type="EMBL" id="AP024546">
    <property type="protein sequence ID" value="BCT95017.1"/>
    <property type="molecule type" value="Genomic_DNA"/>
</dbReference>
<evidence type="ECO:0000256" key="5">
    <source>
        <dbReference type="SAM" id="MobiDB-lite"/>
    </source>
</evidence>
<evidence type="ECO:0000256" key="1">
    <source>
        <dbReference type="ARBA" id="ARBA00004442"/>
    </source>
</evidence>
<keyword evidence="8" id="KW-1185">Reference proteome</keyword>
<comment type="subcellular location">
    <subcellularLocation>
        <location evidence="1">Cell outer membrane</location>
    </subcellularLocation>
</comment>
<accession>A0ABM7QC69</accession>
<dbReference type="PANTHER" id="PTHR30329">
    <property type="entry name" value="STATOR ELEMENT OF FLAGELLAR MOTOR COMPLEX"/>
    <property type="match status" value="1"/>
</dbReference>
<dbReference type="RefSeq" id="WP_244858665.1">
    <property type="nucleotide sequence ID" value="NZ_AP024546.1"/>
</dbReference>
<feature type="coiled-coil region" evidence="4">
    <location>
        <begin position="186"/>
        <end position="257"/>
    </location>
</feature>
<evidence type="ECO:0000256" key="3">
    <source>
        <dbReference type="PROSITE-ProRule" id="PRU00473"/>
    </source>
</evidence>
<dbReference type="CDD" id="cd07185">
    <property type="entry name" value="OmpA_C-like"/>
    <property type="match status" value="1"/>
</dbReference>
<dbReference type="InterPro" id="IPR025511">
    <property type="entry name" value="DUF4398"/>
</dbReference>
<gene>
    <name evidence="7" type="ORF">LYSHEL_08880</name>
</gene>
<keyword evidence="4" id="KW-0175">Coiled coil</keyword>
<keyword evidence="2 3" id="KW-0472">Membrane</keyword>
<proteinExistence type="predicted"/>
<evidence type="ECO:0000313" key="8">
    <source>
        <dbReference type="Proteomes" id="UP000680514"/>
    </source>
</evidence>